<protein>
    <submittedName>
        <fullName evidence="1">Uncharacterized protein</fullName>
    </submittedName>
</protein>
<organism evidence="1">
    <name type="scientific">Micrurus spixii</name>
    <name type="common">Amazon coral snake</name>
    <dbReference type="NCBI Taxonomy" id="129469"/>
    <lineage>
        <taxon>Eukaryota</taxon>
        <taxon>Metazoa</taxon>
        <taxon>Chordata</taxon>
        <taxon>Craniata</taxon>
        <taxon>Vertebrata</taxon>
        <taxon>Euteleostomi</taxon>
        <taxon>Lepidosauria</taxon>
        <taxon>Squamata</taxon>
        <taxon>Bifurcata</taxon>
        <taxon>Unidentata</taxon>
        <taxon>Episquamata</taxon>
        <taxon>Toxicofera</taxon>
        <taxon>Serpentes</taxon>
        <taxon>Colubroidea</taxon>
        <taxon>Elapidae</taxon>
        <taxon>Elapinae</taxon>
        <taxon>Micrurus</taxon>
    </lineage>
</organism>
<dbReference type="EMBL" id="IACM01177489">
    <property type="protein sequence ID" value="LAB44798.1"/>
    <property type="molecule type" value="Transcribed_RNA"/>
</dbReference>
<dbReference type="AlphaFoldDB" id="A0A2D4NIL0"/>
<accession>A0A2D4NIL0</accession>
<dbReference type="EMBL" id="IACM01177488">
    <property type="protein sequence ID" value="LAB44796.1"/>
    <property type="molecule type" value="Transcribed_RNA"/>
</dbReference>
<name>A0A2D4NIL0_9SAUR</name>
<reference evidence="1" key="1">
    <citation type="submission" date="2017-07" db="EMBL/GenBank/DDBJ databases">
        <authorList>
            <person name="Mikheyev A."/>
            <person name="Grau M."/>
        </authorList>
    </citation>
    <scope>NUCLEOTIDE SEQUENCE</scope>
    <source>
        <tissue evidence="1">Venom_gland</tissue>
    </source>
</reference>
<sequence>MYLGGGTVKAAKQPPQIILYRAVSRKLEGEKGKLQGCLNQTRGSRSGSFFLQEVGLSPLSIRGKFKLAVCPGKANKHLAGSEFFFLFSFWLSHFACAFHWKCLLSNQWLNLEDKLDWKVPGTAKGDVSSLLPWSVCDSTKQS</sequence>
<proteinExistence type="predicted"/>
<reference evidence="1" key="2">
    <citation type="submission" date="2017-11" db="EMBL/GenBank/DDBJ databases">
        <title>Coralsnake Venomics: Analyses of Venom Gland Transcriptomes and Proteomes of Six Brazilian Taxa.</title>
        <authorList>
            <person name="Aird S.D."/>
            <person name="Jorge da Silva N."/>
            <person name="Qiu L."/>
            <person name="Villar-Briones A."/>
            <person name="Aparecida-Saddi V."/>
            <person name="Campos-Telles M.P."/>
            <person name="Grau M."/>
            <person name="Mikheyev A.S."/>
        </authorList>
    </citation>
    <scope>NUCLEOTIDE SEQUENCE</scope>
    <source>
        <tissue evidence="1">Venom_gland</tissue>
    </source>
</reference>
<evidence type="ECO:0000313" key="1">
    <source>
        <dbReference type="EMBL" id="LAB44796.1"/>
    </source>
</evidence>